<comment type="caution">
    <text evidence="6">The sequence shown here is derived from an EMBL/GenBank/DDBJ whole genome shotgun (WGS) entry which is preliminary data.</text>
</comment>
<comment type="subcellular location">
    <subcellularLocation>
        <location evidence="1">Nucleus</location>
    </subcellularLocation>
</comment>
<feature type="region of interest" description="Disordered" evidence="4">
    <location>
        <begin position="158"/>
        <end position="194"/>
    </location>
</feature>
<dbReference type="AlphaFoldDB" id="A0AAX6ECM1"/>
<proteinExistence type="predicted"/>
<dbReference type="GO" id="GO:0005634">
    <property type="term" value="C:nucleus"/>
    <property type="evidence" value="ECO:0007669"/>
    <property type="project" value="UniProtKB-SubCell"/>
</dbReference>
<feature type="region of interest" description="Disordered" evidence="4">
    <location>
        <begin position="66"/>
        <end position="90"/>
    </location>
</feature>
<evidence type="ECO:0000259" key="5">
    <source>
        <dbReference type="Pfam" id="PF05678"/>
    </source>
</evidence>
<dbReference type="InterPro" id="IPR039611">
    <property type="entry name" value="VQ_4/11/13/19/31/33"/>
</dbReference>
<dbReference type="PANTHER" id="PTHR33402:SF16">
    <property type="entry name" value="VQ MOTIF-CONTAINING PROTEIN 13-RELATED"/>
    <property type="match status" value="1"/>
</dbReference>
<evidence type="ECO:0000313" key="7">
    <source>
        <dbReference type="Proteomes" id="UP001140949"/>
    </source>
</evidence>
<gene>
    <name evidence="6" type="ORF">M6B38_195885</name>
</gene>
<keyword evidence="3" id="KW-0539">Nucleus</keyword>
<feature type="region of interest" description="Disordered" evidence="4">
    <location>
        <begin position="1"/>
        <end position="42"/>
    </location>
</feature>
<feature type="domain" description="VQ" evidence="5">
    <location>
        <begin position="38"/>
        <end position="64"/>
    </location>
</feature>
<dbReference type="EMBL" id="JANAVB010037620">
    <property type="protein sequence ID" value="KAJ6801745.1"/>
    <property type="molecule type" value="Genomic_DNA"/>
</dbReference>
<protein>
    <submittedName>
        <fullName evidence="6">VQ motif-containing protein 4-like</fullName>
    </submittedName>
</protein>
<reference evidence="6" key="1">
    <citation type="journal article" date="2023" name="GigaByte">
        <title>Genome assembly of the bearded iris, Iris pallida Lam.</title>
        <authorList>
            <person name="Bruccoleri R.E."/>
            <person name="Oakeley E.J."/>
            <person name="Faust A.M.E."/>
            <person name="Altorfer M."/>
            <person name="Dessus-Babus S."/>
            <person name="Burckhardt D."/>
            <person name="Oertli M."/>
            <person name="Naumann U."/>
            <person name="Petersen F."/>
            <person name="Wong J."/>
        </authorList>
    </citation>
    <scope>NUCLEOTIDE SEQUENCE</scope>
    <source>
        <strain evidence="6">GSM-AAB239-AS_SAM_17_03QT</strain>
    </source>
</reference>
<sequence length="194" mass="20435">MDKSPHPYPSSSPNSSSCNGAAAAASLPPTPKSPIPNPYPTTFVQADAQSFKQVVQMLTGSAETAAKRAAAAHNPAKNHTIPPLNRAKKPAFKLYERRPSMKNLKMIGTLVPSLAGRSPPSSARSPLSPSVLDFPSLALSPVTPLDMAAATTPEERAIAEKGYYLHPSPRPATTPGGSEPPRLLPLFPLTSPRD</sequence>
<feature type="compositionally biased region" description="Pro residues" evidence="4">
    <location>
        <begin position="28"/>
        <end position="39"/>
    </location>
</feature>
<dbReference type="Pfam" id="PF05678">
    <property type="entry name" value="VQ"/>
    <property type="match status" value="1"/>
</dbReference>
<evidence type="ECO:0000256" key="2">
    <source>
        <dbReference type="ARBA" id="ARBA00022553"/>
    </source>
</evidence>
<reference evidence="6" key="2">
    <citation type="submission" date="2023-04" db="EMBL/GenBank/DDBJ databases">
        <authorList>
            <person name="Bruccoleri R.E."/>
            <person name="Oakeley E.J."/>
            <person name="Faust A.-M."/>
            <person name="Dessus-Babus S."/>
            <person name="Altorfer M."/>
            <person name="Burckhardt D."/>
            <person name="Oertli M."/>
            <person name="Naumann U."/>
            <person name="Petersen F."/>
            <person name="Wong J."/>
        </authorList>
    </citation>
    <scope>NUCLEOTIDE SEQUENCE</scope>
    <source>
        <strain evidence="6">GSM-AAB239-AS_SAM_17_03QT</strain>
        <tissue evidence="6">Leaf</tissue>
    </source>
</reference>
<accession>A0AAX6ECM1</accession>
<organism evidence="6 7">
    <name type="scientific">Iris pallida</name>
    <name type="common">Sweet iris</name>
    <dbReference type="NCBI Taxonomy" id="29817"/>
    <lineage>
        <taxon>Eukaryota</taxon>
        <taxon>Viridiplantae</taxon>
        <taxon>Streptophyta</taxon>
        <taxon>Embryophyta</taxon>
        <taxon>Tracheophyta</taxon>
        <taxon>Spermatophyta</taxon>
        <taxon>Magnoliopsida</taxon>
        <taxon>Liliopsida</taxon>
        <taxon>Asparagales</taxon>
        <taxon>Iridaceae</taxon>
        <taxon>Iridoideae</taxon>
        <taxon>Irideae</taxon>
        <taxon>Iris</taxon>
    </lineage>
</organism>
<feature type="compositionally biased region" description="Pro residues" evidence="4">
    <location>
        <begin position="1"/>
        <end position="10"/>
    </location>
</feature>
<evidence type="ECO:0000256" key="1">
    <source>
        <dbReference type="ARBA" id="ARBA00004123"/>
    </source>
</evidence>
<feature type="compositionally biased region" description="Low complexity" evidence="4">
    <location>
        <begin position="11"/>
        <end position="27"/>
    </location>
</feature>
<evidence type="ECO:0000256" key="3">
    <source>
        <dbReference type="ARBA" id="ARBA00023242"/>
    </source>
</evidence>
<keyword evidence="7" id="KW-1185">Reference proteome</keyword>
<evidence type="ECO:0000313" key="6">
    <source>
        <dbReference type="EMBL" id="KAJ6801745.1"/>
    </source>
</evidence>
<keyword evidence="2" id="KW-0597">Phosphoprotein</keyword>
<dbReference type="InterPro" id="IPR008889">
    <property type="entry name" value="VQ"/>
</dbReference>
<feature type="compositionally biased region" description="Low complexity" evidence="4">
    <location>
        <begin position="66"/>
        <end position="75"/>
    </location>
</feature>
<name>A0AAX6ECM1_IRIPA</name>
<dbReference type="Proteomes" id="UP001140949">
    <property type="component" value="Unassembled WGS sequence"/>
</dbReference>
<evidence type="ECO:0000256" key="4">
    <source>
        <dbReference type="SAM" id="MobiDB-lite"/>
    </source>
</evidence>
<dbReference type="PANTHER" id="PTHR33402">
    <property type="entry name" value="VQ MOTIF-CONTAINING PROTEIN 11-LIKE"/>
    <property type="match status" value="1"/>
</dbReference>